<dbReference type="EMBL" id="RCVZ01000003">
    <property type="protein sequence ID" value="RLQ96853.1"/>
    <property type="molecule type" value="Genomic_DNA"/>
</dbReference>
<evidence type="ECO:0000313" key="2">
    <source>
        <dbReference type="EMBL" id="RLQ96853.1"/>
    </source>
</evidence>
<evidence type="ECO:0000313" key="3">
    <source>
        <dbReference type="Proteomes" id="UP000276770"/>
    </source>
</evidence>
<dbReference type="Proteomes" id="UP000276770">
    <property type="component" value="Unassembled WGS sequence"/>
</dbReference>
<dbReference type="Gene3D" id="3.10.290.30">
    <property type="entry name" value="MM3350-like"/>
    <property type="match status" value="1"/>
</dbReference>
<protein>
    <submittedName>
        <fullName evidence="2">Plasmid pRiA4b ORF-3 family protein</fullName>
    </submittedName>
</protein>
<dbReference type="PANTHER" id="PTHR41878:SF1">
    <property type="entry name" value="TNPR PROTEIN"/>
    <property type="match status" value="1"/>
</dbReference>
<name>A0A3L7K199_9BACI</name>
<reference evidence="2 3" key="1">
    <citation type="submission" date="2018-10" db="EMBL/GenBank/DDBJ databases">
        <title>Falsibacillus sp. genome draft.</title>
        <authorList>
            <person name="Shi S."/>
        </authorList>
    </citation>
    <scope>NUCLEOTIDE SEQUENCE [LARGE SCALE GENOMIC DNA]</scope>
    <source>
        <strain evidence="2 3">GY 10110</strain>
    </source>
</reference>
<dbReference type="PANTHER" id="PTHR41878">
    <property type="entry name" value="LEXA REPRESSOR-RELATED"/>
    <property type="match status" value="1"/>
</dbReference>
<evidence type="ECO:0000259" key="1">
    <source>
        <dbReference type="Pfam" id="PF07929"/>
    </source>
</evidence>
<dbReference type="InterPro" id="IPR024047">
    <property type="entry name" value="MM3350-like_sf"/>
</dbReference>
<comment type="caution">
    <text evidence="2">The sequence shown here is derived from an EMBL/GenBank/DDBJ whole genome shotgun (WGS) entry which is preliminary data.</text>
</comment>
<gene>
    <name evidence="2" type="ORF">D9X91_07075</name>
</gene>
<dbReference type="SUPFAM" id="SSF159941">
    <property type="entry name" value="MM3350-like"/>
    <property type="match status" value="1"/>
</dbReference>
<sequence length="127" mass="14950">MKMISVISKRNMTHRKYTLAVLKDEKQTLTYIYDFGDDWEHKILLEQCLDEHEGPLPICIKGKGSRPPEDSGGMHHYQNMLKTLADPEADEDEKEDIQQWLDFMEEEPFSLEETNQVLLEFFEKGRS</sequence>
<proteinExistence type="predicted"/>
<keyword evidence="3" id="KW-1185">Reference proteome</keyword>
<accession>A0A3L7K199</accession>
<dbReference type="InterPro" id="IPR012912">
    <property type="entry name" value="Plasmid_pRiA4b_Orf3-like"/>
</dbReference>
<organism evidence="2 3">
    <name type="scientific">Falsibacillus albus</name>
    <dbReference type="NCBI Taxonomy" id="2478915"/>
    <lineage>
        <taxon>Bacteria</taxon>
        <taxon>Bacillati</taxon>
        <taxon>Bacillota</taxon>
        <taxon>Bacilli</taxon>
        <taxon>Bacillales</taxon>
        <taxon>Bacillaceae</taxon>
        <taxon>Falsibacillus</taxon>
    </lineage>
</organism>
<feature type="domain" description="Plasmid pRiA4b Orf3-like" evidence="1">
    <location>
        <begin position="12"/>
        <end position="104"/>
    </location>
</feature>
<dbReference type="AlphaFoldDB" id="A0A3L7K199"/>
<dbReference type="Pfam" id="PF07929">
    <property type="entry name" value="PRiA4_ORF3"/>
    <property type="match status" value="1"/>
</dbReference>